<dbReference type="InterPro" id="IPR005650">
    <property type="entry name" value="BlaI_family"/>
</dbReference>
<comment type="caution">
    <text evidence="5">The sequence shown here is derived from an EMBL/GenBank/DDBJ whole genome shotgun (WGS) entry which is preliminary data.</text>
</comment>
<dbReference type="InterPro" id="IPR036390">
    <property type="entry name" value="WH_DNA-bd_sf"/>
</dbReference>
<dbReference type="GO" id="GO:0003677">
    <property type="term" value="F:DNA binding"/>
    <property type="evidence" value="ECO:0007669"/>
    <property type="project" value="UniProtKB-KW"/>
</dbReference>
<evidence type="ECO:0008006" key="6">
    <source>
        <dbReference type="Google" id="ProtNLM"/>
    </source>
</evidence>
<reference evidence="5" key="1">
    <citation type="journal article" date="2014" name="Front. Microbiol.">
        <title>High frequency of phylogenetically diverse reductive dehalogenase-homologous genes in deep subseafloor sedimentary metagenomes.</title>
        <authorList>
            <person name="Kawai M."/>
            <person name="Futagami T."/>
            <person name="Toyoda A."/>
            <person name="Takaki Y."/>
            <person name="Nishi S."/>
            <person name="Hori S."/>
            <person name="Arai W."/>
            <person name="Tsubouchi T."/>
            <person name="Morono Y."/>
            <person name="Uchiyama I."/>
            <person name="Ito T."/>
            <person name="Fujiyama A."/>
            <person name="Inagaki F."/>
            <person name="Takami H."/>
        </authorList>
    </citation>
    <scope>NUCLEOTIDE SEQUENCE</scope>
    <source>
        <strain evidence="5">Expedition CK06-06</strain>
    </source>
</reference>
<comment type="similarity">
    <text evidence="1">Belongs to the BlaI transcriptional regulatory family.</text>
</comment>
<dbReference type="Gene3D" id="1.10.4040.10">
    <property type="entry name" value="Penicillinase repressor domain"/>
    <property type="match status" value="1"/>
</dbReference>
<gene>
    <name evidence="5" type="ORF">S01H1_42207</name>
</gene>
<dbReference type="SUPFAM" id="SSF46785">
    <property type="entry name" value="Winged helix' DNA-binding domain"/>
    <property type="match status" value="1"/>
</dbReference>
<keyword evidence="3" id="KW-0238">DNA-binding</keyword>
<dbReference type="Pfam" id="PF03965">
    <property type="entry name" value="Penicillinase_R"/>
    <property type="match status" value="1"/>
</dbReference>
<dbReference type="InterPro" id="IPR036388">
    <property type="entry name" value="WH-like_DNA-bd_sf"/>
</dbReference>
<evidence type="ECO:0000256" key="1">
    <source>
        <dbReference type="ARBA" id="ARBA00011046"/>
    </source>
</evidence>
<sequence>MPRKPSTRPTDGELEILQVLWGRGPSTVRQVNQQISRTRPTGYTSTLKLMQIMLDKGLVRRDESARPQVYSPAVSRDKAQRQLVGELLDRVFDGSASQLVMQVLSAKSATPQEITEIRRLIRKQGEGRK</sequence>
<evidence type="ECO:0000256" key="2">
    <source>
        <dbReference type="ARBA" id="ARBA00023015"/>
    </source>
</evidence>
<evidence type="ECO:0000256" key="3">
    <source>
        <dbReference type="ARBA" id="ARBA00023125"/>
    </source>
</evidence>
<proteinExistence type="inferred from homology"/>
<dbReference type="PIRSF" id="PIRSF019455">
    <property type="entry name" value="CopR_AtkY"/>
    <property type="match status" value="1"/>
</dbReference>
<name>X0V093_9ZZZZ</name>
<keyword evidence="4" id="KW-0804">Transcription</keyword>
<organism evidence="5">
    <name type="scientific">marine sediment metagenome</name>
    <dbReference type="NCBI Taxonomy" id="412755"/>
    <lineage>
        <taxon>unclassified sequences</taxon>
        <taxon>metagenomes</taxon>
        <taxon>ecological metagenomes</taxon>
    </lineage>
</organism>
<dbReference type="EMBL" id="BARS01026818">
    <property type="protein sequence ID" value="GAG04872.1"/>
    <property type="molecule type" value="Genomic_DNA"/>
</dbReference>
<dbReference type="GO" id="GO:0045892">
    <property type="term" value="P:negative regulation of DNA-templated transcription"/>
    <property type="evidence" value="ECO:0007669"/>
    <property type="project" value="InterPro"/>
</dbReference>
<dbReference type="Gene3D" id="1.10.10.10">
    <property type="entry name" value="Winged helix-like DNA-binding domain superfamily/Winged helix DNA-binding domain"/>
    <property type="match status" value="1"/>
</dbReference>
<evidence type="ECO:0000256" key="4">
    <source>
        <dbReference type="ARBA" id="ARBA00023163"/>
    </source>
</evidence>
<keyword evidence="2" id="KW-0805">Transcription regulation</keyword>
<dbReference type="AlphaFoldDB" id="X0V093"/>
<protein>
    <recommendedName>
        <fullName evidence="6">Transcriptional regulator</fullName>
    </recommendedName>
</protein>
<accession>X0V093</accession>
<evidence type="ECO:0000313" key="5">
    <source>
        <dbReference type="EMBL" id="GAG04872.1"/>
    </source>
</evidence>